<protein>
    <submittedName>
        <fullName evidence="1">Uncharacterized protein</fullName>
    </submittedName>
</protein>
<accession>A0A1F6M4A9</accession>
<organism evidence="1 2">
    <name type="scientific">Candidatus Magasanikbacteria bacterium RIFCSPHIGHO2_02_FULL_41_13</name>
    <dbReference type="NCBI Taxonomy" id="1798676"/>
    <lineage>
        <taxon>Bacteria</taxon>
        <taxon>Candidatus Magasanikiibacteriota</taxon>
    </lineage>
</organism>
<comment type="caution">
    <text evidence="1">The sequence shown here is derived from an EMBL/GenBank/DDBJ whole genome shotgun (WGS) entry which is preliminary data.</text>
</comment>
<evidence type="ECO:0000313" key="2">
    <source>
        <dbReference type="Proteomes" id="UP000178742"/>
    </source>
</evidence>
<evidence type="ECO:0000313" key="1">
    <source>
        <dbReference type="EMBL" id="OGH66425.1"/>
    </source>
</evidence>
<dbReference type="AlphaFoldDB" id="A0A1F6M4A9"/>
<dbReference type="Proteomes" id="UP000178742">
    <property type="component" value="Unassembled WGS sequence"/>
</dbReference>
<name>A0A1F6M4A9_9BACT</name>
<dbReference type="EMBL" id="MFPX01000018">
    <property type="protein sequence ID" value="OGH66425.1"/>
    <property type="molecule type" value="Genomic_DNA"/>
</dbReference>
<sequence>MQPQIYKTKIQKLPGTHWHQVIEKAYFQYKEIKRKTKRRPYIRSAYFKNEKIFLELFWNHLYEKANIRDKTRRLKYFPCAIELIKNSKLKPTTQISTEESNVHLHRFAGITPEGDTFFVQIKEERKRGQKWLVSMFPYD</sequence>
<reference evidence="1 2" key="1">
    <citation type="journal article" date="2016" name="Nat. Commun.">
        <title>Thousands of microbial genomes shed light on interconnected biogeochemical processes in an aquifer system.</title>
        <authorList>
            <person name="Anantharaman K."/>
            <person name="Brown C.T."/>
            <person name="Hug L.A."/>
            <person name="Sharon I."/>
            <person name="Castelle C.J."/>
            <person name="Probst A.J."/>
            <person name="Thomas B.C."/>
            <person name="Singh A."/>
            <person name="Wilkins M.J."/>
            <person name="Karaoz U."/>
            <person name="Brodie E.L."/>
            <person name="Williams K.H."/>
            <person name="Hubbard S.S."/>
            <person name="Banfield J.F."/>
        </authorList>
    </citation>
    <scope>NUCLEOTIDE SEQUENCE [LARGE SCALE GENOMIC DNA]</scope>
</reference>
<proteinExistence type="predicted"/>
<gene>
    <name evidence="1" type="ORF">A3B90_00240</name>
</gene>